<evidence type="ECO:0000256" key="7">
    <source>
        <dbReference type="RuleBase" id="RU003355"/>
    </source>
</evidence>
<dbReference type="PROSITE" id="PS51892">
    <property type="entry name" value="SUBTILASE"/>
    <property type="match status" value="1"/>
</dbReference>
<dbReference type="PANTHER" id="PTHR43806">
    <property type="entry name" value="PEPTIDASE S8"/>
    <property type="match status" value="1"/>
</dbReference>
<dbReference type="OrthoDB" id="206201at2759"/>
<feature type="active site" description="Charge relay system" evidence="6">
    <location>
        <position position="157"/>
    </location>
</feature>
<dbReference type="GO" id="GO:0005576">
    <property type="term" value="C:extracellular region"/>
    <property type="evidence" value="ECO:0007669"/>
    <property type="project" value="UniProtKB-ARBA"/>
</dbReference>
<comment type="similarity">
    <text evidence="1 6 7">Belongs to the peptidase S8 family.</text>
</comment>
<dbReference type="PRINTS" id="PR00723">
    <property type="entry name" value="SUBTILISIN"/>
</dbReference>
<dbReference type="InterPro" id="IPR036852">
    <property type="entry name" value="Peptidase_S8/S53_dom_sf"/>
</dbReference>
<evidence type="ECO:0000256" key="5">
    <source>
        <dbReference type="ARBA" id="ARBA00022825"/>
    </source>
</evidence>
<name>A0A6A6GCC1_9PEZI</name>
<dbReference type="SUPFAM" id="SSF54897">
    <property type="entry name" value="Protease propeptides/inhibitors"/>
    <property type="match status" value="1"/>
</dbReference>
<gene>
    <name evidence="11" type="ORF">BDZ85DRAFT_198650</name>
</gene>
<keyword evidence="12" id="KW-1185">Reference proteome</keyword>
<evidence type="ECO:0000256" key="8">
    <source>
        <dbReference type="SAM" id="SignalP"/>
    </source>
</evidence>
<evidence type="ECO:0000259" key="9">
    <source>
        <dbReference type="Pfam" id="PF00082"/>
    </source>
</evidence>
<dbReference type="InterPro" id="IPR034193">
    <property type="entry name" value="PCSK9_ProteinaseK-like"/>
</dbReference>
<dbReference type="InterPro" id="IPR022398">
    <property type="entry name" value="Peptidase_S8_His-AS"/>
</dbReference>
<feature type="signal peptide" evidence="8">
    <location>
        <begin position="1"/>
        <end position="22"/>
    </location>
</feature>
<dbReference type="InterPro" id="IPR050131">
    <property type="entry name" value="Peptidase_S8_subtilisin-like"/>
</dbReference>
<dbReference type="Proteomes" id="UP000799538">
    <property type="component" value="Unassembled WGS sequence"/>
</dbReference>
<evidence type="ECO:0000256" key="6">
    <source>
        <dbReference type="PROSITE-ProRule" id="PRU01240"/>
    </source>
</evidence>
<dbReference type="Gene3D" id="3.40.50.200">
    <property type="entry name" value="Peptidase S8/S53 domain"/>
    <property type="match status" value="1"/>
</dbReference>
<accession>A0A6A6GCC1</accession>
<dbReference type="PROSITE" id="PS00136">
    <property type="entry name" value="SUBTILASE_ASP"/>
    <property type="match status" value="1"/>
</dbReference>
<protein>
    <submittedName>
        <fullName evidence="11">Peptidase S8/S53 domain-containing protein</fullName>
    </submittedName>
</protein>
<keyword evidence="5 6" id="KW-0720">Serine protease</keyword>
<feature type="chain" id="PRO_5025403375" evidence="8">
    <location>
        <begin position="23"/>
        <end position="406"/>
    </location>
</feature>
<feature type="domain" description="Inhibitor I9" evidence="10">
    <location>
        <begin position="36"/>
        <end position="114"/>
    </location>
</feature>
<dbReference type="PROSITE" id="PS00138">
    <property type="entry name" value="SUBTILASE_SER"/>
    <property type="match status" value="1"/>
</dbReference>
<sequence length="406" mass="42199">MHYFAKFGALAASLYTLAGAAAVPVRRDGTTNASDRYIVRLKPSIDVASHIARLQDIQTSNLAKRDDNVQFDGIAHEFDLGSFKGYSGHFDPATVAELQAQSDVQSVAREPIYYPSAKITQGNAPKALKSLGNRDPAATTFVYDDSAGVGTWAYIIDSGINIGHVEFGGRAYNGVVTATGITSGFTDLGGHGTFVAGMVGAATYGSAKRTNLISVKIAQDDGGGLGGDIMAGFNWAVHDIINNGRASKAVINISYGGGPDPTFDDLITIAYNYGITVVVAAGNSNEPANGWPCSAPKAICVGATDGRSRAPYSNYGPNVDIFADGTAVESTWKDSPTSLATGSGTSFSSPVVAGLVVYLKALPQNPNGLPVQQTADLIQYLATQNAIYAVGDGSPNRLAWNGGSVL</sequence>
<dbReference type="Pfam" id="PF05922">
    <property type="entry name" value="Inhibitor_I9"/>
    <property type="match status" value="1"/>
</dbReference>
<dbReference type="Pfam" id="PF00082">
    <property type="entry name" value="Peptidase_S8"/>
    <property type="match status" value="1"/>
</dbReference>
<keyword evidence="3 8" id="KW-0732">Signal</keyword>
<evidence type="ECO:0000256" key="2">
    <source>
        <dbReference type="ARBA" id="ARBA00022670"/>
    </source>
</evidence>
<proteinExistence type="inferred from homology"/>
<dbReference type="PANTHER" id="PTHR43806:SF58">
    <property type="entry name" value="ALKALINE PROTEASE 1-RELATED"/>
    <property type="match status" value="1"/>
</dbReference>
<evidence type="ECO:0000313" key="12">
    <source>
        <dbReference type="Proteomes" id="UP000799538"/>
    </source>
</evidence>
<keyword evidence="2 6" id="KW-0645">Protease</keyword>
<dbReference type="CDD" id="cd04077">
    <property type="entry name" value="Peptidases_S8_PCSK9_ProteinaseK_like"/>
    <property type="match status" value="1"/>
</dbReference>
<feature type="active site" description="Charge relay system" evidence="6">
    <location>
        <position position="191"/>
    </location>
</feature>
<dbReference type="PROSITE" id="PS00137">
    <property type="entry name" value="SUBTILASE_HIS"/>
    <property type="match status" value="1"/>
</dbReference>
<dbReference type="InterPro" id="IPR010259">
    <property type="entry name" value="S8pro/Inhibitor_I9"/>
</dbReference>
<dbReference type="SUPFAM" id="SSF52743">
    <property type="entry name" value="Subtilisin-like"/>
    <property type="match status" value="1"/>
</dbReference>
<dbReference type="AlphaFoldDB" id="A0A6A6GCC1"/>
<keyword evidence="4 6" id="KW-0378">Hydrolase</keyword>
<dbReference type="GO" id="GO:0006508">
    <property type="term" value="P:proteolysis"/>
    <property type="evidence" value="ECO:0007669"/>
    <property type="project" value="UniProtKB-KW"/>
</dbReference>
<dbReference type="GO" id="GO:0004252">
    <property type="term" value="F:serine-type endopeptidase activity"/>
    <property type="evidence" value="ECO:0007669"/>
    <property type="project" value="UniProtKB-UniRule"/>
</dbReference>
<reference evidence="12" key="1">
    <citation type="journal article" date="2020" name="Stud. Mycol.">
        <title>101 Dothideomycetes genomes: A test case for predicting lifestyles and emergence of pathogens.</title>
        <authorList>
            <person name="Haridas S."/>
            <person name="Albert R."/>
            <person name="Binder M."/>
            <person name="Bloem J."/>
            <person name="LaButti K."/>
            <person name="Salamov A."/>
            <person name="Andreopoulos B."/>
            <person name="Baker S."/>
            <person name="Barry K."/>
            <person name="Bills G."/>
            <person name="Bluhm B."/>
            <person name="Cannon C."/>
            <person name="Castanera R."/>
            <person name="Culley D."/>
            <person name="Daum C."/>
            <person name="Ezra D."/>
            <person name="Gonzalez J."/>
            <person name="Henrissat B."/>
            <person name="Kuo A."/>
            <person name="Liang C."/>
            <person name="Lipzen A."/>
            <person name="Lutzoni F."/>
            <person name="Magnuson J."/>
            <person name="Mondo S."/>
            <person name="Nolan M."/>
            <person name="Ohm R."/>
            <person name="Pangilinan J."/>
            <person name="Park H.-J."/>
            <person name="Ramirez L."/>
            <person name="Alfaro M."/>
            <person name="Sun H."/>
            <person name="Tritt A."/>
            <person name="Yoshinaga Y."/>
            <person name="Zwiers L.-H."/>
            <person name="Turgeon B."/>
            <person name="Goodwin S."/>
            <person name="Spatafora J."/>
            <person name="Crous P."/>
            <person name="Grigoriev I."/>
        </authorList>
    </citation>
    <scope>NUCLEOTIDE SEQUENCE [LARGE SCALE GENOMIC DNA]</scope>
    <source>
        <strain evidence="12">CECT 20119</strain>
    </source>
</reference>
<feature type="domain" description="Peptidase S8/S53" evidence="9">
    <location>
        <begin position="155"/>
        <end position="386"/>
    </location>
</feature>
<dbReference type="InterPro" id="IPR023827">
    <property type="entry name" value="Peptidase_S8_Asp-AS"/>
</dbReference>
<dbReference type="InterPro" id="IPR023828">
    <property type="entry name" value="Peptidase_S8_Ser-AS"/>
</dbReference>
<evidence type="ECO:0000256" key="3">
    <source>
        <dbReference type="ARBA" id="ARBA00022729"/>
    </source>
</evidence>
<organism evidence="11 12">
    <name type="scientific">Elsinoe ampelina</name>
    <dbReference type="NCBI Taxonomy" id="302913"/>
    <lineage>
        <taxon>Eukaryota</taxon>
        <taxon>Fungi</taxon>
        <taxon>Dikarya</taxon>
        <taxon>Ascomycota</taxon>
        <taxon>Pezizomycotina</taxon>
        <taxon>Dothideomycetes</taxon>
        <taxon>Dothideomycetidae</taxon>
        <taxon>Myriangiales</taxon>
        <taxon>Elsinoaceae</taxon>
        <taxon>Elsinoe</taxon>
    </lineage>
</organism>
<evidence type="ECO:0000313" key="11">
    <source>
        <dbReference type="EMBL" id="KAF2223020.1"/>
    </source>
</evidence>
<dbReference type="EMBL" id="ML992507">
    <property type="protein sequence ID" value="KAF2223020.1"/>
    <property type="molecule type" value="Genomic_DNA"/>
</dbReference>
<evidence type="ECO:0000256" key="1">
    <source>
        <dbReference type="ARBA" id="ARBA00011073"/>
    </source>
</evidence>
<dbReference type="InterPro" id="IPR015500">
    <property type="entry name" value="Peptidase_S8_subtilisin-rel"/>
</dbReference>
<feature type="active site" description="Charge relay system" evidence="6">
    <location>
        <position position="346"/>
    </location>
</feature>
<evidence type="ECO:0000259" key="10">
    <source>
        <dbReference type="Pfam" id="PF05922"/>
    </source>
</evidence>
<dbReference type="InterPro" id="IPR000209">
    <property type="entry name" value="Peptidase_S8/S53_dom"/>
</dbReference>
<evidence type="ECO:0000256" key="4">
    <source>
        <dbReference type="ARBA" id="ARBA00022801"/>
    </source>
</evidence>